<dbReference type="Proteomes" id="UP000265703">
    <property type="component" value="Unassembled WGS sequence"/>
</dbReference>
<evidence type="ECO:0000313" key="2">
    <source>
        <dbReference type="Proteomes" id="UP000265703"/>
    </source>
</evidence>
<protein>
    <submittedName>
        <fullName evidence="1">Uncharacterized protein</fullName>
    </submittedName>
</protein>
<keyword evidence="2" id="KW-1185">Reference proteome</keyword>
<proteinExistence type="predicted"/>
<evidence type="ECO:0000313" key="1">
    <source>
        <dbReference type="EMBL" id="RIA88449.1"/>
    </source>
</evidence>
<dbReference type="AlphaFoldDB" id="A0A397SU49"/>
<name>A0A397SU49_9GLOM</name>
<gene>
    <name evidence="1" type="ORF">C1645_826303</name>
</gene>
<reference evidence="1 2" key="1">
    <citation type="submission" date="2018-06" db="EMBL/GenBank/DDBJ databases">
        <title>Comparative genomics reveals the genomic features of Rhizophagus irregularis, R. cerebriforme, R. diaphanum and Gigaspora rosea, and their symbiotic lifestyle signature.</title>
        <authorList>
            <person name="Morin E."/>
            <person name="San Clemente H."/>
            <person name="Chen E.C.H."/>
            <person name="De La Providencia I."/>
            <person name="Hainaut M."/>
            <person name="Kuo A."/>
            <person name="Kohler A."/>
            <person name="Murat C."/>
            <person name="Tang N."/>
            <person name="Roy S."/>
            <person name="Loubradou J."/>
            <person name="Henrissat B."/>
            <person name="Grigoriev I.V."/>
            <person name="Corradi N."/>
            <person name="Roux C."/>
            <person name="Martin F.M."/>
        </authorList>
    </citation>
    <scope>NUCLEOTIDE SEQUENCE [LARGE SCALE GENOMIC DNA]</scope>
    <source>
        <strain evidence="1 2">DAOM 227022</strain>
    </source>
</reference>
<sequence length="236" mass="27316">MSDNIEIRLCSECYQISSGWIESTLIKKHILILYLPWWDAHSSCITCDHPLAIKSNYQGQKWCSNCIIIYTGCRYCLTTNIIFGVIDQSQCKKCKKISPTHTNFVKEIDRNASKEIASIRININNHQIINYIDKNSNPLAIYCYIKKLSYFSLTSFISSYPTNFDTLPLIFIPFSQPFKHSKPSNSFKHSKPSYSFKHSKASNSYNDKCQYCGNIYSVTLLTRQKYCKICLLCQEI</sequence>
<accession>A0A397SU49</accession>
<comment type="caution">
    <text evidence="1">The sequence shown here is derived from an EMBL/GenBank/DDBJ whole genome shotgun (WGS) entry which is preliminary data.</text>
</comment>
<dbReference type="STRING" id="658196.A0A397SU49"/>
<dbReference type="EMBL" id="QKYT01000262">
    <property type="protein sequence ID" value="RIA88449.1"/>
    <property type="molecule type" value="Genomic_DNA"/>
</dbReference>
<organism evidence="1 2">
    <name type="scientific">Glomus cerebriforme</name>
    <dbReference type="NCBI Taxonomy" id="658196"/>
    <lineage>
        <taxon>Eukaryota</taxon>
        <taxon>Fungi</taxon>
        <taxon>Fungi incertae sedis</taxon>
        <taxon>Mucoromycota</taxon>
        <taxon>Glomeromycotina</taxon>
        <taxon>Glomeromycetes</taxon>
        <taxon>Glomerales</taxon>
        <taxon>Glomeraceae</taxon>
        <taxon>Glomus</taxon>
    </lineage>
</organism>